<dbReference type="SMART" id="SM00256">
    <property type="entry name" value="FBOX"/>
    <property type="match status" value="1"/>
</dbReference>
<dbReference type="PROSITE" id="PS50181">
    <property type="entry name" value="FBOX"/>
    <property type="match status" value="1"/>
</dbReference>
<dbReference type="PANTHER" id="PTHR13252">
    <property type="entry name" value="F-BOX ONLY PROTEIN 28"/>
    <property type="match status" value="1"/>
</dbReference>
<protein>
    <recommendedName>
        <fullName evidence="1">F-box domain-containing protein</fullName>
    </recommendedName>
</protein>
<dbReference type="Gene3D" id="1.20.1280.50">
    <property type="match status" value="1"/>
</dbReference>
<gene>
    <name evidence="2" type="ORF">PRK78_006159</name>
</gene>
<dbReference type="InterPro" id="IPR036047">
    <property type="entry name" value="F-box-like_dom_sf"/>
</dbReference>
<evidence type="ECO:0000313" key="2">
    <source>
        <dbReference type="EMBL" id="WEW60672.1"/>
    </source>
</evidence>
<proteinExistence type="predicted"/>
<dbReference type="Pfam" id="PF12937">
    <property type="entry name" value="F-box-like"/>
    <property type="match status" value="1"/>
</dbReference>
<name>A0AAF0ILD3_9EURO</name>
<accession>A0AAF0ILD3</accession>
<dbReference type="AlphaFoldDB" id="A0AAF0ILD3"/>
<evidence type="ECO:0000259" key="1">
    <source>
        <dbReference type="PROSITE" id="PS50181"/>
    </source>
</evidence>
<dbReference type="PANTHER" id="PTHR13252:SF9">
    <property type="entry name" value="F-BOX ONLY PROTEIN 28"/>
    <property type="match status" value="1"/>
</dbReference>
<dbReference type="EMBL" id="CP120630">
    <property type="protein sequence ID" value="WEW60672.1"/>
    <property type="molecule type" value="Genomic_DNA"/>
</dbReference>
<dbReference type="GO" id="GO:0000209">
    <property type="term" value="P:protein polyubiquitination"/>
    <property type="evidence" value="ECO:0007669"/>
    <property type="project" value="TreeGrafter"/>
</dbReference>
<sequence length="557" mass="62217">MDKLPVELVLRITDYLAPKDLVSLQLVCKGLLCVARDNLLWRSFTCGTTRCNNTNISVINVELKRHSDSNIRNKECDRLATDATSCKDSQDPYGEENINWYSEYIARNAPASVRWLQQPESQINHNGYSSGQVCEVKDDGSVCVWDYSQYPPCENTAARGKILERSKPGLLFLDKARRTGSVVQKGINEFLDAGDCVSINSVHQKAYIAVGNCLNEVDLAMLKVTSKREYSYGISTLSQHQLDYHVPITVATTMSLHIYDSRCPAQSGAQDDSLNARVSTPRQFNSGSPAASLPQPMPVSVLHSPLPNINSIFVAGRFPSILFYDRRFFPRLQSAVHSGARLSDLAVVSSVASLNPQAGKDWGNCHNLIACGEYNGKGSLEMYAFSTTSSTSDIGAARPTIIDKDKVYQNRQSVSRSKILSVASHGTKIVYSDANGNIRWVERDGRTPIRVWNINHNSQFRYQRSEVVRRLNGAEDGGRADFVRKLLPTGGALLDDEVLIWTGERLGSVGFYAYPQHTDENDELDEQKRREREYMEALDRSMRLHSHELDWLPGSIP</sequence>
<keyword evidence="3" id="KW-1185">Reference proteome</keyword>
<dbReference type="SUPFAM" id="SSF81383">
    <property type="entry name" value="F-box domain"/>
    <property type="match status" value="1"/>
</dbReference>
<feature type="domain" description="F-box" evidence="1">
    <location>
        <begin position="1"/>
        <end position="44"/>
    </location>
</feature>
<reference evidence="2" key="1">
    <citation type="submission" date="2023-03" db="EMBL/GenBank/DDBJ databases">
        <title>Emydomyces testavorans Genome Sequence.</title>
        <authorList>
            <person name="Hoyer L."/>
        </authorList>
    </citation>
    <scope>NUCLEOTIDE SEQUENCE</scope>
    <source>
        <strain evidence="2">16-2883</strain>
    </source>
</reference>
<dbReference type="InterPro" id="IPR039719">
    <property type="entry name" value="FBXO28"/>
</dbReference>
<organism evidence="2 3">
    <name type="scientific">Emydomyces testavorans</name>
    <dbReference type="NCBI Taxonomy" id="2070801"/>
    <lineage>
        <taxon>Eukaryota</taxon>
        <taxon>Fungi</taxon>
        <taxon>Dikarya</taxon>
        <taxon>Ascomycota</taxon>
        <taxon>Pezizomycotina</taxon>
        <taxon>Eurotiomycetes</taxon>
        <taxon>Eurotiomycetidae</taxon>
        <taxon>Onygenales</taxon>
        <taxon>Nannizziopsiaceae</taxon>
        <taxon>Emydomyces</taxon>
    </lineage>
</organism>
<evidence type="ECO:0000313" key="3">
    <source>
        <dbReference type="Proteomes" id="UP001219355"/>
    </source>
</evidence>
<dbReference type="Proteomes" id="UP001219355">
    <property type="component" value="Chromosome 4"/>
</dbReference>
<dbReference type="InterPro" id="IPR001810">
    <property type="entry name" value="F-box_dom"/>
</dbReference>